<dbReference type="InterPro" id="IPR036702">
    <property type="entry name" value="ComB-like_sf"/>
</dbReference>
<dbReference type="Pfam" id="PF04029">
    <property type="entry name" value="2-ph_phosp"/>
    <property type="match status" value="1"/>
</dbReference>
<gene>
    <name evidence="2" type="ORF">SAMN05421504_104777</name>
</gene>
<sequence>MGVGYWGQDGFGVRLEWGREGVETLGATCAVLVIVDVLSFSTTVDLVLSRGGRARPLTWRADARLPRPAAIGDSPGLTDLPSPNGATLTTKAKETGATVLVGCLRNADAVAEAANELAGTGAIGIIAAGERWGVSQGPLRPCVEDHLGAGAIVTALSRTKSPEAALASAAYQATDVERALTECSSGRELIGKGHGADIPLAAALNVSTTVPILKTDLLEQL</sequence>
<evidence type="ECO:0000256" key="1">
    <source>
        <dbReference type="ARBA" id="ARBA00021948"/>
    </source>
</evidence>
<dbReference type="AlphaFoldDB" id="A0A1H3HQJ5"/>
<organism evidence="2 3">
    <name type="scientific">Amycolatopsis xylanica</name>
    <dbReference type="NCBI Taxonomy" id="589385"/>
    <lineage>
        <taxon>Bacteria</taxon>
        <taxon>Bacillati</taxon>
        <taxon>Actinomycetota</taxon>
        <taxon>Actinomycetes</taxon>
        <taxon>Pseudonocardiales</taxon>
        <taxon>Pseudonocardiaceae</taxon>
        <taxon>Amycolatopsis</taxon>
    </lineage>
</organism>
<evidence type="ECO:0000313" key="3">
    <source>
        <dbReference type="Proteomes" id="UP000199515"/>
    </source>
</evidence>
<proteinExistence type="predicted"/>
<dbReference type="Proteomes" id="UP000199515">
    <property type="component" value="Unassembled WGS sequence"/>
</dbReference>
<evidence type="ECO:0000313" key="2">
    <source>
        <dbReference type="EMBL" id="SDY17700.1"/>
    </source>
</evidence>
<dbReference type="InterPro" id="IPR005238">
    <property type="entry name" value="ComB-like"/>
</dbReference>
<dbReference type="EMBL" id="FNON01000004">
    <property type="protein sequence ID" value="SDY17700.1"/>
    <property type="molecule type" value="Genomic_DNA"/>
</dbReference>
<keyword evidence="3" id="KW-1185">Reference proteome</keyword>
<reference evidence="2 3" key="1">
    <citation type="submission" date="2016-10" db="EMBL/GenBank/DDBJ databases">
        <authorList>
            <person name="de Groot N.N."/>
        </authorList>
    </citation>
    <scope>NUCLEOTIDE SEQUENCE [LARGE SCALE GENOMIC DNA]</scope>
    <source>
        <strain evidence="2 3">CPCC 202699</strain>
    </source>
</reference>
<dbReference type="Gene3D" id="3.90.1560.10">
    <property type="entry name" value="ComB-like"/>
    <property type="match status" value="1"/>
</dbReference>
<name>A0A1H3HQJ5_9PSEU</name>
<dbReference type="STRING" id="589385.SAMN05421504_104777"/>
<dbReference type="SUPFAM" id="SSF142823">
    <property type="entry name" value="ComB-like"/>
    <property type="match status" value="1"/>
</dbReference>
<dbReference type="GO" id="GO:0050532">
    <property type="term" value="F:2-phosphosulfolactate phosphatase activity"/>
    <property type="evidence" value="ECO:0007669"/>
    <property type="project" value="InterPro"/>
</dbReference>
<protein>
    <recommendedName>
        <fullName evidence="1">Probable 2-phosphosulfolactate phosphatase</fullName>
    </recommendedName>
</protein>
<accession>A0A1H3HQJ5</accession>
<dbReference type="GO" id="GO:0000287">
    <property type="term" value="F:magnesium ion binding"/>
    <property type="evidence" value="ECO:0007669"/>
    <property type="project" value="InterPro"/>
</dbReference>